<evidence type="ECO:0000313" key="11">
    <source>
        <dbReference type="EMBL" id="VDP11886.1"/>
    </source>
</evidence>
<feature type="binding site" evidence="9">
    <location>
        <position position="232"/>
    </location>
    <ligand>
        <name>K(+)</name>
        <dbReference type="ChEBI" id="CHEBI:29103"/>
    </ligand>
</feature>
<feature type="binding site" evidence="9">
    <location>
        <begin position="15"/>
        <end position="17"/>
    </location>
    <ligand>
        <name>substrate</name>
    </ligand>
</feature>
<feature type="binding site" evidence="9">
    <location>
        <begin position="204"/>
        <end position="209"/>
    </location>
    <ligand>
        <name>ATP</name>
        <dbReference type="ChEBI" id="CHEBI:30616"/>
    </ligand>
</feature>
<dbReference type="PANTHER" id="PTHR10584:SF166">
    <property type="entry name" value="RIBOKINASE"/>
    <property type="match status" value="1"/>
</dbReference>
<feature type="binding site" evidence="9">
    <location>
        <begin position="43"/>
        <end position="47"/>
    </location>
    <ligand>
        <name>substrate</name>
    </ligand>
</feature>
<keyword evidence="9" id="KW-0963">Cytoplasm</keyword>
<dbReference type="PANTHER" id="PTHR10584">
    <property type="entry name" value="SUGAR KINASE"/>
    <property type="match status" value="1"/>
</dbReference>
<dbReference type="UniPathway" id="UPA00916">
    <property type="reaction ID" value="UER00889"/>
</dbReference>
<evidence type="ECO:0000256" key="7">
    <source>
        <dbReference type="ARBA" id="ARBA00022958"/>
    </source>
</evidence>
<dbReference type="Proteomes" id="UP000270296">
    <property type="component" value="Unassembled WGS sequence"/>
</dbReference>
<keyword evidence="5 9" id="KW-0067">ATP-binding</keyword>
<dbReference type="InterPro" id="IPR011877">
    <property type="entry name" value="Ribokinase"/>
</dbReference>
<feature type="binding site" evidence="9">
    <location>
        <position position="168"/>
    </location>
    <ligand>
        <name>ATP</name>
        <dbReference type="ChEBI" id="CHEBI:30616"/>
    </ligand>
</feature>
<dbReference type="GO" id="GO:0019303">
    <property type="term" value="P:D-ribose catabolic process"/>
    <property type="evidence" value="ECO:0007669"/>
    <property type="project" value="UniProtKB-UniRule"/>
</dbReference>
<name>A0A183IU04_9BILA</name>
<gene>
    <name evidence="11" type="ORF">SBAD_LOCUS7101</name>
</gene>
<keyword evidence="6 9" id="KW-0460">Magnesium</keyword>
<keyword evidence="9" id="KW-0539">Nucleus</keyword>
<keyword evidence="3 9" id="KW-0547">Nucleotide-binding</keyword>
<reference evidence="13" key="1">
    <citation type="submission" date="2016-06" db="UniProtKB">
        <authorList>
            <consortium name="WormBaseParasite"/>
        </authorList>
    </citation>
    <scope>IDENTIFICATION</scope>
</reference>
<comment type="subcellular location">
    <subcellularLocation>
        <location evidence="9">Cytoplasm</location>
    </subcellularLocation>
    <subcellularLocation>
        <location evidence="9">Nucleus</location>
    </subcellularLocation>
</comment>
<dbReference type="OrthoDB" id="415590at2759"/>
<dbReference type="Gene3D" id="3.40.1190.20">
    <property type="match status" value="1"/>
</dbReference>
<evidence type="ECO:0000313" key="13">
    <source>
        <dbReference type="WBParaSite" id="SBAD_0000736701-mRNA-1"/>
    </source>
</evidence>
<keyword evidence="1 9" id="KW-0808">Transferase</keyword>
<feature type="binding site" evidence="9">
    <location>
        <position position="275"/>
    </location>
    <ligand>
        <name>K(+)</name>
        <dbReference type="ChEBI" id="CHEBI:29103"/>
    </ligand>
</feature>
<protein>
    <recommendedName>
        <fullName evidence="9">Ribokinase</fullName>
        <shortName evidence="9">RK</shortName>
        <ecNumber evidence="9">2.7.1.15</ecNumber>
    </recommendedName>
</protein>
<evidence type="ECO:0000313" key="12">
    <source>
        <dbReference type="Proteomes" id="UP000270296"/>
    </source>
</evidence>
<dbReference type="CDD" id="cd01174">
    <property type="entry name" value="ribokinase"/>
    <property type="match status" value="1"/>
</dbReference>
<feature type="binding site" evidence="9">
    <location>
        <position position="279"/>
    </location>
    <ligand>
        <name>K(+)</name>
        <dbReference type="ChEBI" id="CHEBI:29103"/>
    </ligand>
</feature>
<evidence type="ECO:0000259" key="10">
    <source>
        <dbReference type="Pfam" id="PF00294"/>
    </source>
</evidence>
<dbReference type="PRINTS" id="PR00990">
    <property type="entry name" value="RIBOKINASE"/>
</dbReference>
<comment type="similarity">
    <text evidence="9">Belongs to the carbohydrate kinase PfkB family. Ribokinase subfamily.</text>
</comment>
<comment type="activity regulation">
    <text evidence="9">Activated by a monovalent cation that binds near, but not in, the active site. The most likely occupant of the site in vivo is potassium. Ion binding induces a conformational change that may alter substrate affinity.</text>
</comment>
<feature type="binding site" evidence="9">
    <location>
        <begin position="237"/>
        <end position="238"/>
    </location>
    <ligand>
        <name>ATP</name>
        <dbReference type="ChEBI" id="CHEBI:30616"/>
    </ligand>
</feature>
<organism evidence="13">
    <name type="scientific">Soboliphyme baturini</name>
    <dbReference type="NCBI Taxonomy" id="241478"/>
    <lineage>
        <taxon>Eukaryota</taxon>
        <taxon>Metazoa</taxon>
        <taxon>Ecdysozoa</taxon>
        <taxon>Nematoda</taxon>
        <taxon>Enoplea</taxon>
        <taxon>Dorylaimia</taxon>
        <taxon>Dioctophymatida</taxon>
        <taxon>Dioctophymatoidea</taxon>
        <taxon>Soboliphymatidae</taxon>
        <taxon>Soboliphyme</taxon>
    </lineage>
</organism>
<evidence type="ECO:0000256" key="1">
    <source>
        <dbReference type="ARBA" id="ARBA00022679"/>
    </source>
</evidence>
<comment type="subunit">
    <text evidence="9">Homodimer.</text>
</comment>
<proteinExistence type="inferred from homology"/>
<comment type="catalytic activity">
    <reaction evidence="9">
        <text>D-ribose + ATP = D-ribose 5-phosphate + ADP + H(+)</text>
        <dbReference type="Rhea" id="RHEA:13697"/>
        <dbReference type="ChEBI" id="CHEBI:15378"/>
        <dbReference type="ChEBI" id="CHEBI:30616"/>
        <dbReference type="ChEBI" id="CHEBI:47013"/>
        <dbReference type="ChEBI" id="CHEBI:78346"/>
        <dbReference type="ChEBI" id="CHEBI:456216"/>
        <dbReference type="EC" id="2.7.1.15"/>
    </reaction>
</comment>
<keyword evidence="8 9" id="KW-0119">Carbohydrate metabolism</keyword>
<dbReference type="InterPro" id="IPR029056">
    <property type="entry name" value="Ribokinase-like"/>
</dbReference>
<feature type="binding site" evidence="9">
    <location>
        <position position="238"/>
    </location>
    <ligand>
        <name>substrate</name>
    </ligand>
</feature>
<comment type="cofactor">
    <cofactor evidence="9">
        <name>Mg(2+)</name>
        <dbReference type="ChEBI" id="CHEBI:18420"/>
    </cofactor>
    <text evidence="9">Requires a divalent cation, most likely magnesium in vivo, as an electrophilic catalyst to aid phosphoryl group transfer. It is the chelate of the metal and the nucleotide that is the actual substrate.</text>
</comment>
<dbReference type="GO" id="GO:0005829">
    <property type="term" value="C:cytosol"/>
    <property type="evidence" value="ECO:0007669"/>
    <property type="project" value="TreeGrafter"/>
</dbReference>
<dbReference type="InterPro" id="IPR011611">
    <property type="entry name" value="PfkB_dom"/>
</dbReference>
<evidence type="ECO:0000256" key="8">
    <source>
        <dbReference type="ARBA" id="ARBA00023277"/>
    </source>
</evidence>
<keyword evidence="2 9" id="KW-0479">Metal-binding</keyword>
<feature type="binding site" evidence="9">
    <location>
        <position position="234"/>
    </location>
    <ligand>
        <name>K(+)</name>
        <dbReference type="ChEBI" id="CHEBI:29103"/>
    </ligand>
</feature>
<keyword evidence="7 9" id="KW-0630">Potassium</keyword>
<evidence type="ECO:0000256" key="4">
    <source>
        <dbReference type="ARBA" id="ARBA00022777"/>
    </source>
</evidence>
<dbReference type="InterPro" id="IPR002139">
    <property type="entry name" value="Ribo/fructo_kinase"/>
</dbReference>
<dbReference type="GO" id="GO:0005634">
    <property type="term" value="C:nucleus"/>
    <property type="evidence" value="ECO:0007669"/>
    <property type="project" value="UniProtKB-SubCell"/>
</dbReference>
<comment type="caution">
    <text evidence="9">Lacks conserved residue(s) required for the propagation of feature annotation.</text>
</comment>
<feature type="active site" description="Proton acceptor" evidence="9">
    <location>
        <position position="238"/>
    </location>
</feature>
<dbReference type="SUPFAM" id="SSF53613">
    <property type="entry name" value="Ribokinase-like"/>
    <property type="match status" value="1"/>
</dbReference>
<accession>A0A183IU04</accession>
<dbReference type="GO" id="GO:0004747">
    <property type="term" value="F:ribokinase activity"/>
    <property type="evidence" value="ECO:0007669"/>
    <property type="project" value="UniProtKB-UniRule"/>
</dbReference>
<dbReference type="EMBL" id="UZAM01010319">
    <property type="protein sequence ID" value="VDP11886.1"/>
    <property type="molecule type" value="Genomic_DNA"/>
</dbReference>
<evidence type="ECO:0000256" key="6">
    <source>
        <dbReference type="ARBA" id="ARBA00022842"/>
    </source>
</evidence>
<dbReference type="AlphaFoldDB" id="A0A183IU04"/>
<feature type="binding site" evidence="9">
    <location>
        <position position="270"/>
    </location>
    <ligand>
        <name>K(+)</name>
        <dbReference type="ChEBI" id="CHEBI:29103"/>
    </ligand>
</feature>
<reference evidence="11 12" key="2">
    <citation type="submission" date="2018-11" db="EMBL/GenBank/DDBJ databases">
        <authorList>
            <consortium name="Pathogen Informatics"/>
        </authorList>
    </citation>
    <scope>NUCLEOTIDE SEQUENCE [LARGE SCALE GENOMIC DNA]</scope>
</reference>
<feature type="binding site" evidence="9">
    <location>
        <position position="273"/>
    </location>
    <ligand>
        <name>K(+)</name>
        <dbReference type="ChEBI" id="CHEBI:29103"/>
    </ligand>
</feature>
<comment type="function">
    <text evidence="9">Catalyzes the phosphorylation of ribose at O-5 in a reaction requiring ATP and magnesium. The resulting D-ribose-5-phosphate can then be used either for sythesis of nucleotides, histidine, and tryptophan, or as a component of the pentose phosphate pathway.</text>
</comment>
<dbReference type="EC" id="2.7.1.15" evidence="9"/>
<dbReference type="WBParaSite" id="SBAD_0000736701-mRNA-1">
    <property type="protein sequence ID" value="SBAD_0000736701-mRNA-1"/>
    <property type="gene ID" value="SBAD_0000736701"/>
</dbReference>
<sequence length="292" mass="31043">MVSSKFDVVVVGSVVQDLTSYAERFPAPGESIRGTEFLLGFGGKGANQAVQASLLGAKSAIVAKVGADSFGKNAVENFTRMGVNCGQNSIVVCLGANLCLSVDDVRKAESYIENSKVLLCQLEVKPEVSLEALKIAKKHGIMTIFNPAPALPGLSEELWKYSDIVCPNENEAEIITGVNSTTDENAKASLGYFLDRGCEVAVITLGERGCVFATTSDREVHCVPAPAVKCIDSTGAGDAFAGSLAFYAACHGHLPIEEILRRAIQIASFAVQYQGTQSSYLPKAKIPRELFE</sequence>
<comment type="pathway">
    <text evidence="9">Carbohydrate metabolism; D-ribose degradation; D-ribose 5-phosphate from beta-D-ribopyranose: step 2/2.</text>
</comment>
<evidence type="ECO:0000256" key="9">
    <source>
        <dbReference type="HAMAP-Rule" id="MF_03215"/>
    </source>
</evidence>
<dbReference type="HAMAP" id="MF_01987">
    <property type="entry name" value="Ribokinase"/>
    <property type="match status" value="1"/>
</dbReference>
<dbReference type="Pfam" id="PF00294">
    <property type="entry name" value="PfkB"/>
    <property type="match status" value="1"/>
</dbReference>
<keyword evidence="4 9" id="KW-0418">Kinase</keyword>
<evidence type="ECO:0000256" key="5">
    <source>
        <dbReference type="ARBA" id="ARBA00022840"/>
    </source>
</evidence>
<keyword evidence="12" id="KW-1185">Reference proteome</keyword>
<dbReference type="GO" id="GO:0046872">
    <property type="term" value="F:metal ion binding"/>
    <property type="evidence" value="ECO:0007669"/>
    <property type="project" value="UniProtKB-KW"/>
</dbReference>
<feature type="domain" description="Carbohydrate kinase PfkB" evidence="10">
    <location>
        <begin position="7"/>
        <end position="283"/>
    </location>
</feature>
<evidence type="ECO:0000256" key="2">
    <source>
        <dbReference type="ARBA" id="ARBA00022723"/>
    </source>
</evidence>
<feature type="binding site" evidence="9">
    <location>
        <position position="123"/>
    </location>
    <ligand>
        <name>substrate</name>
    </ligand>
</feature>
<evidence type="ECO:0000256" key="3">
    <source>
        <dbReference type="ARBA" id="ARBA00022741"/>
    </source>
</evidence>
<dbReference type="GO" id="GO:0005524">
    <property type="term" value="F:ATP binding"/>
    <property type="evidence" value="ECO:0007669"/>
    <property type="project" value="UniProtKB-UniRule"/>
</dbReference>